<name>A0A8C7X0S2_9TELE</name>
<organism evidence="1 2">
    <name type="scientific">Oryzias sinensis</name>
    <name type="common">Chinese medaka</name>
    <dbReference type="NCBI Taxonomy" id="183150"/>
    <lineage>
        <taxon>Eukaryota</taxon>
        <taxon>Metazoa</taxon>
        <taxon>Chordata</taxon>
        <taxon>Craniata</taxon>
        <taxon>Vertebrata</taxon>
        <taxon>Euteleostomi</taxon>
        <taxon>Actinopterygii</taxon>
        <taxon>Neopterygii</taxon>
        <taxon>Teleostei</taxon>
        <taxon>Neoteleostei</taxon>
        <taxon>Acanthomorphata</taxon>
        <taxon>Ovalentaria</taxon>
        <taxon>Atherinomorphae</taxon>
        <taxon>Beloniformes</taxon>
        <taxon>Adrianichthyidae</taxon>
        <taxon>Oryziinae</taxon>
        <taxon>Oryzias</taxon>
    </lineage>
</organism>
<dbReference type="Proteomes" id="UP000694383">
    <property type="component" value="Unplaced"/>
</dbReference>
<sequence>SPLRTAMNRKKDKGFESPRKSVIVTMELWYSCICLWF</sequence>
<reference evidence="1" key="2">
    <citation type="submission" date="2025-09" db="UniProtKB">
        <authorList>
            <consortium name="Ensembl"/>
        </authorList>
    </citation>
    <scope>IDENTIFICATION</scope>
</reference>
<evidence type="ECO:0000313" key="1">
    <source>
        <dbReference type="Ensembl" id="ENSOSIP00000006243.1"/>
    </source>
</evidence>
<evidence type="ECO:0000313" key="2">
    <source>
        <dbReference type="Proteomes" id="UP000694383"/>
    </source>
</evidence>
<reference evidence="1" key="1">
    <citation type="submission" date="2025-08" db="UniProtKB">
        <authorList>
            <consortium name="Ensembl"/>
        </authorList>
    </citation>
    <scope>IDENTIFICATION</scope>
</reference>
<protein>
    <submittedName>
        <fullName evidence="1">Uncharacterized protein</fullName>
    </submittedName>
</protein>
<proteinExistence type="predicted"/>
<dbReference type="Ensembl" id="ENSOSIT00000006689.1">
    <property type="protein sequence ID" value="ENSOSIP00000006243.1"/>
    <property type="gene ID" value="ENSOSIG00000004253.1"/>
</dbReference>
<dbReference type="AlphaFoldDB" id="A0A8C7X0S2"/>
<accession>A0A8C7X0S2</accession>
<keyword evidence="2" id="KW-1185">Reference proteome</keyword>